<dbReference type="Gene3D" id="3.40.630.10">
    <property type="entry name" value="Zn peptidases"/>
    <property type="match status" value="2"/>
</dbReference>
<keyword evidence="3" id="KW-0645">Protease</keyword>
<comment type="similarity">
    <text evidence="12">Belongs to the peptidase M20C family.</text>
</comment>
<evidence type="ECO:0000256" key="9">
    <source>
        <dbReference type="ARBA" id="ARBA00036421"/>
    </source>
</evidence>
<evidence type="ECO:0000256" key="2">
    <source>
        <dbReference type="ARBA" id="ARBA00001947"/>
    </source>
</evidence>
<dbReference type="Proteomes" id="UP000319040">
    <property type="component" value="Unassembled WGS sequence"/>
</dbReference>
<dbReference type="FunFam" id="3.40.630.10:FF:000018">
    <property type="entry name" value="Aminoacyl-histidine dipeptidase PepD"/>
    <property type="match status" value="1"/>
</dbReference>
<dbReference type="InterPro" id="IPR001160">
    <property type="entry name" value="Peptidase_M20C"/>
</dbReference>
<evidence type="ECO:0000256" key="4">
    <source>
        <dbReference type="ARBA" id="ARBA00022723"/>
    </source>
</evidence>
<dbReference type="RefSeq" id="WP_142531787.1">
    <property type="nucleotide sequence ID" value="NZ_FXTB01000001.1"/>
</dbReference>
<evidence type="ECO:0000256" key="14">
    <source>
        <dbReference type="ARBA" id="ARBA00075285"/>
    </source>
</evidence>
<keyword evidence="6" id="KW-0862">Zinc</keyword>
<gene>
    <name evidence="19" type="ORF">SAMN06265379_101406</name>
</gene>
<keyword evidence="7" id="KW-0482">Metalloprotease</keyword>
<dbReference type="GO" id="GO:0005829">
    <property type="term" value="C:cytosol"/>
    <property type="evidence" value="ECO:0007669"/>
    <property type="project" value="TreeGrafter"/>
</dbReference>
<dbReference type="PANTHER" id="PTHR43501">
    <property type="entry name" value="CYTOSOL NON-SPECIFIC DIPEPTIDASE"/>
    <property type="match status" value="1"/>
</dbReference>
<evidence type="ECO:0000256" key="13">
    <source>
        <dbReference type="ARBA" id="ARBA00071271"/>
    </source>
</evidence>
<evidence type="ECO:0000256" key="3">
    <source>
        <dbReference type="ARBA" id="ARBA00022670"/>
    </source>
</evidence>
<evidence type="ECO:0000256" key="8">
    <source>
        <dbReference type="ARBA" id="ARBA00023285"/>
    </source>
</evidence>
<reference evidence="19 20" key="1">
    <citation type="submission" date="2017-05" db="EMBL/GenBank/DDBJ databases">
        <authorList>
            <person name="Varghese N."/>
            <person name="Submissions S."/>
        </authorList>
    </citation>
    <scope>NUCLEOTIDE SEQUENCE [LARGE SCALE GENOMIC DNA]</scope>
    <source>
        <strain evidence="19 20">DSM 27040</strain>
    </source>
</reference>
<keyword evidence="8" id="KW-0170">Cobalt</keyword>
<evidence type="ECO:0000256" key="5">
    <source>
        <dbReference type="ARBA" id="ARBA00022801"/>
    </source>
</evidence>
<dbReference type="GO" id="GO:0006508">
    <property type="term" value="P:proteolysis"/>
    <property type="evidence" value="ECO:0007669"/>
    <property type="project" value="UniProtKB-KW"/>
</dbReference>
<evidence type="ECO:0000256" key="1">
    <source>
        <dbReference type="ARBA" id="ARBA00001941"/>
    </source>
</evidence>
<keyword evidence="20" id="KW-1185">Reference proteome</keyword>
<evidence type="ECO:0000256" key="7">
    <source>
        <dbReference type="ARBA" id="ARBA00023049"/>
    </source>
</evidence>
<keyword evidence="4" id="KW-0479">Metal-binding</keyword>
<dbReference type="Pfam" id="PF07687">
    <property type="entry name" value="M20_dimer"/>
    <property type="match status" value="1"/>
</dbReference>
<dbReference type="GO" id="GO:0046872">
    <property type="term" value="F:metal ion binding"/>
    <property type="evidence" value="ECO:0007669"/>
    <property type="project" value="UniProtKB-KW"/>
</dbReference>
<evidence type="ECO:0000256" key="17">
    <source>
        <dbReference type="ARBA" id="ARBA00078074"/>
    </source>
</evidence>
<dbReference type="PANTHER" id="PTHR43501:SF1">
    <property type="entry name" value="CYTOSOL NON-SPECIFIC DIPEPTIDASE"/>
    <property type="match status" value="1"/>
</dbReference>
<evidence type="ECO:0000256" key="6">
    <source>
        <dbReference type="ARBA" id="ARBA00022833"/>
    </source>
</evidence>
<dbReference type="OrthoDB" id="9773892at2"/>
<name>A0A521AUW5_SACCC</name>
<dbReference type="AlphaFoldDB" id="A0A521AUW5"/>
<protein>
    <recommendedName>
        <fullName evidence="13">Cytosol non-specific dipeptidase</fullName>
        <ecNumber evidence="10">3.4.13.18</ecNumber>
    </recommendedName>
    <alternativeName>
        <fullName evidence="16">Aminoacyl-histidine dipeptidase</fullName>
    </alternativeName>
    <alternativeName>
        <fullName evidence="15">Beta-alanyl-histidine dipeptidase</fullName>
    </alternativeName>
    <alternativeName>
        <fullName evidence="14">Carnosinase</fullName>
    </alternativeName>
    <alternativeName>
        <fullName evidence="11">Peptidase D</fullName>
    </alternativeName>
    <alternativeName>
        <fullName evidence="17">Xaa-His dipeptidase</fullName>
    </alternativeName>
</protein>
<dbReference type="FunFam" id="3.40.630.10:FF:000015">
    <property type="entry name" value="Aminoacyl-histidine dipeptidase PepD"/>
    <property type="match status" value="1"/>
</dbReference>
<dbReference type="PRINTS" id="PR00934">
    <property type="entry name" value="XHISDIPTASE"/>
</dbReference>
<feature type="domain" description="Peptidase M20 dimerisation" evidence="18">
    <location>
        <begin position="209"/>
        <end position="279"/>
    </location>
</feature>
<organism evidence="19 20">
    <name type="scientific">Saccharicrinis carchari</name>
    <dbReference type="NCBI Taxonomy" id="1168039"/>
    <lineage>
        <taxon>Bacteria</taxon>
        <taxon>Pseudomonadati</taxon>
        <taxon>Bacteroidota</taxon>
        <taxon>Bacteroidia</taxon>
        <taxon>Marinilabiliales</taxon>
        <taxon>Marinilabiliaceae</taxon>
        <taxon>Saccharicrinis</taxon>
    </lineage>
</organism>
<dbReference type="InterPro" id="IPR011650">
    <property type="entry name" value="Peptidase_M20_dimer"/>
</dbReference>
<accession>A0A521AUW5</accession>
<dbReference type="EMBL" id="FXTB01000001">
    <property type="protein sequence ID" value="SMO38370.1"/>
    <property type="molecule type" value="Genomic_DNA"/>
</dbReference>
<evidence type="ECO:0000256" key="15">
    <source>
        <dbReference type="ARBA" id="ARBA00076004"/>
    </source>
</evidence>
<comment type="catalytic activity">
    <reaction evidence="9">
        <text>Hydrolysis of dipeptides, preferentially hydrophobic dipeptides including prolyl amino acids.</text>
        <dbReference type="EC" id="3.4.13.18"/>
    </reaction>
</comment>
<dbReference type="NCBIfam" id="TIGR01893">
    <property type="entry name" value="aa-his-dipept"/>
    <property type="match status" value="1"/>
</dbReference>
<dbReference type="Pfam" id="PF01546">
    <property type="entry name" value="Peptidase_M20"/>
    <property type="match status" value="1"/>
</dbReference>
<evidence type="ECO:0000256" key="11">
    <source>
        <dbReference type="ARBA" id="ARBA00044252"/>
    </source>
</evidence>
<dbReference type="InterPro" id="IPR002933">
    <property type="entry name" value="Peptidase_M20"/>
</dbReference>
<evidence type="ECO:0000256" key="10">
    <source>
        <dbReference type="ARBA" id="ARBA00038976"/>
    </source>
</evidence>
<proteinExistence type="inferred from homology"/>
<dbReference type="SUPFAM" id="SSF53187">
    <property type="entry name" value="Zn-dependent exopeptidases"/>
    <property type="match status" value="1"/>
</dbReference>
<dbReference type="EC" id="3.4.13.18" evidence="10"/>
<dbReference type="GO" id="GO:0070573">
    <property type="term" value="F:metallodipeptidase activity"/>
    <property type="evidence" value="ECO:0007669"/>
    <property type="project" value="TreeGrafter"/>
</dbReference>
<comment type="cofactor">
    <cofactor evidence="1">
        <name>Co(2+)</name>
        <dbReference type="ChEBI" id="CHEBI:48828"/>
    </cofactor>
</comment>
<keyword evidence="5" id="KW-0378">Hydrolase</keyword>
<dbReference type="PIRSF" id="PIRSF016599">
    <property type="entry name" value="Xaa-His_dipept"/>
    <property type="match status" value="1"/>
</dbReference>
<evidence type="ECO:0000259" key="18">
    <source>
        <dbReference type="Pfam" id="PF07687"/>
    </source>
</evidence>
<evidence type="ECO:0000256" key="12">
    <source>
        <dbReference type="ARBA" id="ARBA00061423"/>
    </source>
</evidence>
<sequence>MQLLKSLQPAVVWHYFERICQIPRPSKKEGKMIDFLISFASKNGLEYKKDAIGNVLISKPATEGFEHLKSVVLQSHVDMVCEKHSTVKHNFEKDPIVPVIQGEWVKASGTTLGADDGIGVAAQLALLASKELKHGPIECLFTVDEETGLTGAFNLEDDFFKSKILLNLDSEDDGELFIGCAGGVDTVATFEMETENAPEKHFAFKVKVSGLKGGHSGDDIHKGRGNAIKILNRFLWNTARKHHMKLHCFSGGNLRNAIAREASAVALVSPSHKEQVRVAFNIFYDEICTELNESEPDLGMHLESCDIPDTVFTECFQENLLNAIYACPHGVMQMSASLKGLVETSTNLASIKVDDDKIIVTTSQRSAVESAKHDVAAMVRSAFELAGAEVQHGDGYPGWTPNTNSEILAITRESYERLFGKTPVVRAIHAGLECGLFLQKYPDLDMISFGPTILGAHSPDERINIETVDKFWRHLLDVLVNIPEK</sequence>
<dbReference type="CDD" id="cd03890">
    <property type="entry name" value="M20_pepD"/>
    <property type="match status" value="1"/>
</dbReference>
<evidence type="ECO:0000313" key="20">
    <source>
        <dbReference type="Proteomes" id="UP000319040"/>
    </source>
</evidence>
<evidence type="ECO:0000313" key="19">
    <source>
        <dbReference type="EMBL" id="SMO38370.1"/>
    </source>
</evidence>
<evidence type="ECO:0000256" key="16">
    <source>
        <dbReference type="ARBA" id="ARBA00077688"/>
    </source>
</evidence>
<comment type="cofactor">
    <cofactor evidence="2">
        <name>Zn(2+)</name>
        <dbReference type="ChEBI" id="CHEBI:29105"/>
    </cofactor>
</comment>